<keyword evidence="6 10" id="KW-0963">Cytoplasm</keyword>
<organism evidence="14 15">
    <name type="scientific">Aurantimicrobium photophilum</name>
    <dbReference type="NCBI Taxonomy" id="1987356"/>
    <lineage>
        <taxon>Bacteria</taxon>
        <taxon>Bacillati</taxon>
        <taxon>Actinomycetota</taxon>
        <taxon>Actinomycetes</taxon>
        <taxon>Micrococcales</taxon>
        <taxon>Microbacteriaceae</taxon>
        <taxon>Aurantimicrobium</taxon>
    </lineage>
</organism>
<dbReference type="PROSITE" id="PS00130">
    <property type="entry name" value="U_DNA_GLYCOSYLASE"/>
    <property type="match status" value="1"/>
</dbReference>
<dbReference type="InterPro" id="IPR002043">
    <property type="entry name" value="UDG_fam1"/>
</dbReference>
<dbReference type="KEGG" id="aum:AURMO_00414"/>
<evidence type="ECO:0000256" key="1">
    <source>
        <dbReference type="ARBA" id="ARBA00001400"/>
    </source>
</evidence>
<dbReference type="InterPro" id="IPR005122">
    <property type="entry name" value="Uracil-DNA_glycosylase-like"/>
</dbReference>
<dbReference type="InterPro" id="IPR036895">
    <property type="entry name" value="Uracil-DNA_glycosylase-like_sf"/>
</dbReference>
<evidence type="ECO:0000256" key="7">
    <source>
        <dbReference type="ARBA" id="ARBA00022763"/>
    </source>
</evidence>
<dbReference type="NCBIfam" id="NF003588">
    <property type="entry name" value="PRK05254.1-1"/>
    <property type="match status" value="1"/>
</dbReference>
<dbReference type="SMART" id="SM00987">
    <property type="entry name" value="UreE_C"/>
    <property type="match status" value="1"/>
</dbReference>
<dbReference type="NCBIfam" id="TIGR00628">
    <property type="entry name" value="ung"/>
    <property type="match status" value="1"/>
</dbReference>
<sequence>MTINLTLEDLANKGLIDSSWVNQLLPVQSVLDQIAQRLNQEIDAGEQILPSSSNILRAFTIPYDLVKVVIVGQDPYPTPGDAVGLSFSVSPDRHDLPRSLKNIFSELHADLGCDLPATGDLSPWAEQGVMLLNRVLTVRSGEAGSHRGIGWEQVTEQALRALNDRVNKPLAAVLWGNDAKSATEFLSNSVVIESAHPSPMSASRGFFGSRPFSKVNTALVEAGQTAINWPLPTQSALF</sequence>
<keyword evidence="9 10" id="KW-0234">DNA repair</keyword>
<evidence type="ECO:0000256" key="9">
    <source>
        <dbReference type="ARBA" id="ARBA00023204"/>
    </source>
</evidence>
<feature type="active site" description="Proton acceptor" evidence="10 11">
    <location>
        <position position="74"/>
    </location>
</feature>
<evidence type="ECO:0000256" key="2">
    <source>
        <dbReference type="ARBA" id="ARBA00002631"/>
    </source>
</evidence>
<dbReference type="HAMAP" id="MF_00148">
    <property type="entry name" value="UDG"/>
    <property type="match status" value="1"/>
</dbReference>
<dbReference type="EMBL" id="CP023994">
    <property type="protein sequence ID" value="AWR21031.1"/>
    <property type="molecule type" value="Genomic_DNA"/>
</dbReference>
<accession>A0A2Z3RWV8</accession>
<dbReference type="OrthoDB" id="9804372at2"/>
<keyword evidence="8 10" id="KW-0378">Hydrolase</keyword>
<dbReference type="Proteomes" id="UP000246894">
    <property type="component" value="Chromosome"/>
</dbReference>
<protein>
    <recommendedName>
        <fullName evidence="5 10">Uracil-DNA glycosylase</fullName>
        <shortName evidence="10">UDG</shortName>
        <ecNumber evidence="5 10">3.2.2.27</ecNumber>
    </recommendedName>
</protein>
<keyword evidence="14" id="KW-0326">Glycosidase</keyword>
<dbReference type="Gene3D" id="3.40.470.10">
    <property type="entry name" value="Uracil-DNA glycosylase-like domain"/>
    <property type="match status" value="1"/>
</dbReference>
<proteinExistence type="inferred from homology"/>
<evidence type="ECO:0000256" key="8">
    <source>
        <dbReference type="ARBA" id="ARBA00022801"/>
    </source>
</evidence>
<reference evidence="14 15" key="1">
    <citation type="submission" date="2017-10" db="EMBL/GenBank/DDBJ databases">
        <title>Genome of an Actinobacterium that displays light-enhanced growth.</title>
        <authorList>
            <person name="Maresca J.A."/>
            <person name="Hempel P."/>
            <person name="Shevchenko O."/>
            <person name="Miller K.J."/>
            <person name="Hahn M.W."/>
        </authorList>
    </citation>
    <scope>NUCLEOTIDE SEQUENCE [LARGE SCALE GENOMIC DNA]</scope>
    <source>
        <strain evidence="14 15">MWH-Mo1</strain>
    </source>
</reference>
<dbReference type="PANTHER" id="PTHR11264:SF0">
    <property type="entry name" value="URACIL-DNA GLYCOSYLASE"/>
    <property type="match status" value="1"/>
</dbReference>
<dbReference type="GO" id="GO:0004844">
    <property type="term" value="F:uracil DNA N-glycosylase activity"/>
    <property type="evidence" value="ECO:0007669"/>
    <property type="project" value="UniProtKB-UniRule"/>
</dbReference>
<comment type="subcellular location">
    <subcellularLocation>
        <location evidence="3 10">Cytoplasm</location>
    </subcellularLocation>
</comment>
<dbReference type="RefSeq" id="WP_110232921.1">
    <property type="nucleotide sequence ID" value="NZ_CP023994.1"/>
</dbReference>
<gene>
    <name evidence="10" type="primary">ung</name>
    <name evidence="14" type="ORF">AURMO_00414</name>
</gene>
<feature type="domain" description="Uracil-DNA glycosylase-like" evidence="13">
    <location>
        <begin position="59"/>
        <end position="219"/>
    </location>
</feature>
<evidence type="ECO:0000256" key="10">
    <source>
        <dbReference type="HAMAP-Rule" id="MF_00148"/>
    </source>
</evidence>
<dbReference type="GO" id="GO:0097510">
    <property type="term" value="P:base-excision repair, AP site formation via deaminated base removal"/>
    <property type="evidence" value="ECO:0007669"/>
    <property type="project" value="TreeGrafter"/>
</dbReference>
<keyword evidence="7 10" id="KW-0227">DNA damage</keyword>
<dbReference type="FunFam" id="3.40.470.10:FF:000006">
    <property type="entry name" value="Uracil-DNA glycosylase"/>
    <property type="match status" value="1"/>
</dbReference>
<evidence type="ECO:0000313" key="15">
    <source>
        <dbReference type="Proteomes" id="UP000246894"/>
    </source>
</evidence>
<evidence type="ECO:0000256" key="6">
    <source>
        <dbReference type="ARBA" id="ARBA00022490"/>
    </source>
</evidence>
<dbReference type="GO" id="GO:0005737">
    <property type="term" value="C:cytoplasm"/>
    <property type="evidence" value="ECO:0007669"/>
    <property type="project" value="UniProtKB-SubCell"/>
</dbReference>
<comment type="function">
    <text evidence="2 10 12">Excises uracil residues from the DNA which can arise as a result of misincorporation of dUMP residues by DNA polymerase or due to deamination of cytosine.</text>
</comment>
<dbReference type="PANTHER" id="PTHR11264">
    <property type="entry name" value="URACIL-DNA GLYCOSYLASE"/>
    <property type="match status" value="1"/>
</dbReference>
<keyword evidence="15" id="KW-1185">Reference proteome</keyword>
<dbReference type="EC" id="3.2.2.27" evidence="5 10"/>
<dbReference type="InterPro" id="IPR018085">
    <property type="entry name" value="Ura-DNA_Glyclase_AS"/>
</dbReference>
<evidence type="ECO:0000259" key="13">
    <source>
        <dbReference type="SMART" id="SM00986"/>
    </source>
</evidence>
<evidence type="ECO:0000256" key="11">
    <source>
        <dbReference type="PROSITE-ProRule" id="PRU10072"/>
    </source>
</evidence>
<evidence type="ECO:0000256" key="12">
    <source>
        <dbReference type="RuleBase" id="RU003780"/>
    </source>
</evidence>
<dbReference type="SUPFAM" id="SSF52141">
    <property type="entry name" value="Uracil-DNA glycosylase-like"/>
    <property type="match status" value="1"/>
</dbReference>
<name>A0A2Z3RWV8_9MICO</name>
<evidence type="ECO:0000256" key="3">
    <source>
        <dbReference type="ARBA" id="ARBA00004496"/>
    </source>
</evidence>
<dbReference type="AlphaFoldDB" id="A0A2Z3RWV8"/>
<dbReference type="NCBIfam" id="NF003592">
    <property type="entry name" value="PRK05254.1-5"/>
    <property type="match status" value="1"/>
</dbReference>
<evidence type="ECO:0000256" key="4">
    <source>
        <dbReference type="ARBA" id="ARBA00008184"/>
    </source>
</evidence>
<evidence type="ECO:0000313" key="14">
    <source>
        <dbReference type="EMBL" id="AWR21031.1"/>
    </source>
</evidence>
<evidence type="ECO:0000256" key="5">
    <source>
        <dbReference type="ARBA" id="ARBA00012030"/>
    </source>
</evidence>
<dbReference type="Pfam" id="PF03167">
    <property type="entry name" value="UDG"/>
    <property type="match status" value="1"/>
</dbReference>
<dbReference type="SMART" id="SM00986">
    <property type="entry name" value="UDG"/>
    <property type="match status" value="1"/>
</dbReference>
<comment type="similarity">
    <text evidence="4 10 12">Belongs to the uracil-DNA glycosylase (UDG) superfamily. UNG family.</text>
</comment>
<dbReference type="CDD" id="cd10027">
    <property type="entry name" value="UDG-F1-like"/>
    <property type="match status" value="1"/>
</dbReference>
<comment type="catalytic activity">
    <reaction evidence="1 10 12">
        <text>Hydrolyzes single-stranded DNA or mismatched double-stranded DNA and polynucleotides, releasing free uracil.</text>
        <dbReference type="EC" id="3.2.2.27"/>
    </reaction>
</comment>